<dbReference type="RefSeq" id="WP_188681643.1">
    <property type="nucleotide sequence ID" value="NZ_BMNY01000003.1"/>
</dbReference>
<organism evidence="2 3">
    <name type="scientific">Thermogymnomonas acidicola</name>
    <dbReference type="NCBI Taxonomy" id="399579"/>
    <lineage>
        <taxon>Archaea</taxon>
        <taxon>Methanobacteriati</taxon>
        <taxon>Thermoplasmatota</taxon>
        <taxon>Thermoplasmata</taxon>
        <taxon>Thermoplasmatales</taxon>
        <taxon>Thermogymnomonas</taxon>
    </lineage>
</organism>
<comment type="caution">
    <text evidence="2">The sequence shown here is derived from an EMBL/GenBank/DDBJ whole genome shotgun (WGS) entry which is preliminary data.</text>
</comment>
<protein>
    <submittedName>
        <fullName evidence="2">Uncharacterized protein</fullName>
    </submittedName>
</protein>
<evidence type="ECO:0000313" key="2">
    <source>
        <dbReference type="EMBL" id="GGM77894.1"/>
    </source>
</evidence>
<feature type="transmembrane region" description="Helical" evidence="1">
    <location>
        <begin position="171"/>
        <end position="192"/>
    </location>
</feature>
<feature type="transmembrane region" description="Helical" evidence="1">
    <location>
        <begin position="198"/>
        <end position="215"/>
    </location>
</feature>
<feature type="transmembrane region" description="Helical" evidence="1">
    <location>
        <begin position="222"/>
        <end position="239"/>
    </location>
</feature>
<evidence type="ECO:0000313" key="3">
    <source>
        <dbReference type="Proteomes" id="UP000632195"/>
    </source>
</evidence>
<keyword evidence="3" id="KW-1185">Reference proteome</keyword>
<keyword evidence="1" id="KW-0812">Transmembrane</keyword>
<sequence>MERVSEAFGLLAFFIALLFFLAEAPAAVYSWQYIASTDPSLYIIIPFPTDPFTVSLVVALCVALLLLFLLSNFMPGRMKVRSFDGPAQSSFYSVFAAFVLLQLVVSVIIRFDDPSLGYSPIDGFITPAQVFYDASTTLVETLLLQAVPVTVIMVVYALARREKVSEALLNPRLSFWGAIALSSIAALVPAYFSYPGVYSALLGFITFLILDYIYLRYGMIRSFAVNFTITAINTFDIFIERSPVFAFLSSFFILLWAFIGLFALFSLASRGHARAQVKEEKASEARMAERPRAAQGNPVEMAWVRSSCPQCGSFEYHVDQEMNLVCVSCGNVVDGSEMVVPNVDQFFIERQRRP</sequence>
<keyword evidence="1" id="KW-0472">Membrane</keyword>
<gene>
    <name evidence="2" type="ORF">GCM10007108_15090</name>
</gene>
<name>A0AA37BSB4_9ARCH</name>
<feature type="transmembrane region" description="Helical" evidence="1">
    <location>
        <begin position="142"/>
        <end position="159"/>
    </location>
</feature>
<keyword evidence="1" id="KW-1133">Transmembrane helix</keyword>
<dbReference type="EMBL" id="BMNY01000003">
    <property type="protein sequence ID" value="GGM77894.1"/>
    <property type="molecule type" value="Genomic_DNA"/>
</dbReference>
<dbReference type="AlphaFoldDB" id="A0AA37BSB4"/>
<reference evidence="2" key="1">
    <citation type="journal article" date="2014" name="Int. J. Syst. Evol. Microbiol.">
        <title>Complete genome sequence of Corynebacterium casei LMG S-19264T (=DSM 44701T), isolated from a smear-ripened cheese.</title>
        <authorList>
            <consortium name="US DOE Joint Genome Institute (JGI-PGF)"/>
            <person name="Walter F."/>
            <person name="Albersmeier A."/>
            <person name="Kalinowski J."/>
            <person name="Ruckert C."/>
        </authorList>
    </citation>
    <scope>NUCLEOTIDE SEQUENCE</scope>
    <source>
        <strain evidence="2">JCM 13583</strain>
    </source>
</reference>
<feature type="transmembrane region" description="Helical" evidence="1">
    <location>
        <begin position="245"/>
        <end position="268"/>
    </location>
</feature>
<accession>A0AA37BSB4</accession>
<reference evidence="2" key="2">
    <citation type="submission" date="2022-09" db="EMBL/GenBank/DDBJ databases">
        <authorList>
            <person name="Sun Q."/>
            <person name="Ohkuma M."/>
        </authorList>
    </citation>
    <scope>NUCLEOTIDE SEQUENCE</scope>
    <source>
        <strain evidence="2">JCM 13583</strain>
    </source>
</reference>
<proteinExistence type="predicted"/>
<feature type="transmembrane region" description="Helical" evidence="1">
    <location>
        <begin position="54"/>
        <end position="70"/>
    </location>
</feature>
<evidence type="ECO:0000256" key="1">
    <source>
        <dbReference type="SAM" id="Phobius"/>
    </source>
</evidence>
<dbReference type="Proteomes" id="UP000632195">
    <property type="component" value="Unassembled WGS sequence"/>
</dbReference>
<feature type="transmembrane region" description="Helical" evidence="1">
    <location>
        <begin position="91"/>
        <end position="111"/>
    </location>
</feature>